<dbReference type="SMART" id="SM00926">
    <property type="entry name" value="Molybdop_Fe4S4"/>
    <property type="match status" value="1"/>
</dbReference>
<dbReference type="InterPro" id="IPR050612">
    <property type="entry name" value="Prok_Mopterin_Oxidored"/>
</dbReference>
<dbReference type="RefSeq" id="WP_181552505.1">
    <property type="nucleotide sequence ID" value="NZ_JACDUS010000013.1"/>
</dbReference>
<dbReference type="SUPFAM" id="SSF53706">
    <property type="entry name" value="Formate dehydrogenase/DMSO reductase, domains 1-3"/>
    <property type="match status" value="1"/>
</dbReference>
<sequence>MAAAQSVKTICFECHSRCGVVLSIEDGRLTGVKGDKDHPISRGYICPKGAAAPEIVYHKERITRPLVKNNGGFAETSWDNALSIIADKMSSAKEQFGAESVVFGSGTTRGMAPYLNRFLTQFGSPNFMAPSNMSGGPIVMGSSATCGFGLTDPDYTNSRCMMLWAHNPENSWPGLYMNDIRDGLKKGAKLIVVDPRGTRLAKKADHWLQIRPGTDVALALCFMQVIIENQLYDKDFVENWTDGFEALRAHVADFTPEKTAAITWVDAGKIRDAAAAYAQNAPASLGPGMGGVCQANDAFDLTRSLTILAAITGNLEVAGGNLRCPPPTHKRACYGADHDPFVNLPKEQARKKLGTDRFPLMNFIPIPSPPQAVWPAIEEGNPYPVKVVGLFANNSVCAYPNSQRVRQVYEKLDFLFAVDYFHTPTTALADVILPPAHWAERDDVEDLLMKSHVFAQPKAMEPIPECRDEKQMLIDLAGKLGMTDFFQNIEQILDYRLAPMGTTYREFKEKLWHFDGFEYKSYERKGKFRTLTGKVALSADFLKDLGISPLPVFREPDESPASRPDLAGDFPLVLTTGGRLLVYYHSSHRNIASLKKRAPDPELQIHPDTARGLDIGDGEWVYLISPRGQVEIRARYFEDMDPRVVHSHHGFWYGVKDGWKRININMLTSDEPLCPVTGSVPIKALMCRVEKMAKNNEKQ</sequence>
<dbReference type="AlphaFoldDB" id="A0A7W0HM21"/>
<dbReference type="CDD" id="cd02781">
    <property type="entry name" value="MopB_CT_Acetylene-hydratase"/>
    <property type="match status" value="1"/>
</dbReference>
<dbReference type="SUPFAM" id="SSF50692">
    <property type="entry name" value="ADC-like"/>
    <property type="match status" value="1"/>
</dbReference>
<dbReference type="PANTHER" id="PTHR43742:SF6">
    <property type="entry name" value="OXIDOREDUCTASE YYAE-RELATED"/>
    <property type="match status" value="1"/>
</dbReference>
<evidence type="ECO:0000313" key="7">
    <source>
        <dbReference type="Proteomes" id="UP000525298"/>
    </source>
</evidence>
<proteinExistence type="inferred from homology"/>
<keyword evidence="3" id="KW-0408">Iron</keyword>
<dbReference type="InterPro" id="IPR006657">
    <property type="entry name" value="MoPterin_dinucl-bd_dom"/>
</dbReference>
<dbReference type="GO" id="GO:0018818">
    <property type="term" value="F:acetylene hydratase activity"/>
    <property type="evidence" value="ECO:0007669"/>
    <property type="project" value="InterPro"/>
</dbReference>
<gene>
    <name evidence="6" type="ORF">HNR65_003243</name>
</gene>
<keyword evidence="7" id="KW-1185">Reference proteome</keyword>
<dbReference type="Pfam" id="PF04879">
    <property type="entry name" value="Molybdop_Fe4S4"/>
    <property type="match status" value="1"/>
</dbReference>
<dbReference type="Proteomes" id="UP000525298">
    <property type="component" value="Unassembled WGS sequence"/>
</dbReference>
<dbReference type="Gene3D" id="2.20.25.90">
    <property type="entry name" value="ADC-like domains"/>
    <property type="match status" value="1"/>
</dbReference>
<dbReference type="Gene3D" id="2.40.40.20">
    <property type="match status" value="1"/>
</dbReference>
<name>A0A7W0HM21_9BACT</name>
<feature type="domain" description="4Fe-4S Mo/W bis-MGD-type" evidence="5">
    <location>
        <begin position="4"/>
        <end position="60"/>
    </location>
</feature>
<evidence type="ECO:0000256" key="3">
    <source>
        <dbReference type="ARBA" id="ARBA00023004"/>
    </source>
</evidence>
<dbReference type="GO" id="GO:0043546">
    <property type="term" value="F:molybdopterin cofactor binding"/>
    <property type="evidence" value="ECO:0007669"/>
    <property type="project" value="InterPro"/>
</dbReference>
<keyword evidence="2" id="KW-0479">Metal-binding</keyword>
<evidence type="ECO:0000256" key="1">
    <source>
        <dbReference type="ARBA" id="ARBA00010312"/>
    </source>
</evidence>
<evidence type="ECO:0000256" key="4">
    <source>
        <dbReference type="ARBA" id="ARBA00023014"/>
    </source>
</evidence>
<dbReference type="GO" id="GO:0046872">
    <property type="term" value="F:metal ion binding"/>
    <property type="evidence" value="ECO:0007669"/>
    <property type="project" value="UniProtKB-KW"/>
</dbReference>
<dbReference type="InterPro" id="IPR006656">
    <property type="entry name" value="Mopterin_OxRdtase"/>
</dbReference>
<dbReference type="InterPro" id="IPR009010">
    <property type="entry name" value="Asp_de-COase-like_dom_sf"/>
</dbReference>
<evidence type="ECO:0000259" key="5">
    <source>
        <dbReference type="PROSITE" id="PS51669"/>
    </source>
</evidence>
<dbReference type="GO" id="GO:0051536">
    <property type="term" value="F:iron-sulfur cluster binding"/>
    <property type="evidence" value="ECO:0007669"/>
    <property type="project" value="UniProtKB-KW"/>
</dbReference>
<dbReference type="Gene3D" id="3.40.228.10">
    <property type="entry name" value="Dimethylsulfoxide Reductase, domain 2"/>
    <property type="match status" value="1"/>
</dbReference>
<accession>A0A7W0HM21</accession>
<dbReference type="Pfam" id="PF00384">
    <property type="entry name" value="Molybdopterin"/>
    <property type="match status" value="1"/>
</dbReference>
<evidence type="ECO:0000256" key="2">
    <source>
        <dbReference type="ARBA" id="ARBA00022723"/>
    </source>
</evidence>
<dbReference type="GO" id="GO:0016491">
    <property type="term" value="F:oxidoreductase activity"/>
    <property type="evidence" value="ECO:0007669"/>
    <property type="project" value="InterPro"/>
</dbReference>
<dbReference type="InterPro" id="IPR006963">
    <property type="entry name" value="Mopterin_OxRdtase_4Fe-4S_dom"/>
</dbReference>
<evidence type="ECO:0000313" key="6">
    <source>
        <dbReference type="EMBL" id="MBA2882888.1"/>
    </source>
</evidence>
<dbReference type="PANTHER" id="PTHR43742">
    <property type="entry name" value="TRIMETHYLAMINE-N-OXIDE REDUCTASE"/>
    <property type="match status" value="1"/>
</dbReference>
<dbReference type="Pfam" id="PF01568">
    <property type="entry name" value="Molydop_binding"/>
    <property type="match status" value="1"/>
</dbReference>
<comment type="similarity">
    <text evidence="1">Belongs to the prokaryotic molybdopterin-containing oxidoreductase family.</text>
</comment>
<dbReference type="Gene3D" id="3.40.50.740">
    <property type="match status" value="1"/>
</dbReference>
<reference evidence="6 7" key="1">
    <citation type="submission" date="2020-07" db="EMBL/GenBank/DDBJ databases">
        <title>Genomic Encyclopedia of Type Strains, Phase IV (KMG-IV): sequencing the most valuable type-strain genomes for metagenomic binning, comparative biology and taxonomic classification.</title>
        <authorList>
            <person name="Goeker M."/>
        </authorList>
    </citation>
    <scope>NUCLEOTIDE SEQUENCE [LARGE SCALE GENOMIC DNA]</scope>
    <source>
        <strain evidence="6 7">DSM 17721</strain>
    </source>
</reference>
<dbReference type="EMBL" id="JACDUS010000013">
    <property type="protein sequence ID" value="MBA2882888.1"/>
    <property type="molecule type" value="Genomic_DNA"/>
</dbReference>
<organism evidence="6 7">
    <name type="scientific">Desulfosalsimonas propionicica</name>
    <dbReference type="NCBI Taxonomy" id="332175"/>
    <lineage>
        <taxon>Bacteria</taxon>
        <taxon>Pseudomonadati</taxon>
        <taxon>Thermodesulfobacteriota</taxon>
        <taxon>Desulfobacteria</taxon>
        <taxon>Desulfobacterales</taxon>
        <taxon>Desulfosalsimonadaceae</taxon>
        <taxon>Desulfosalsimonas</taxon>
    </lineage>
</organism>
<dbReference type="PROSITE" id="PS51669">
    <property type="entry name" value="4FE4S_MOW_BIS_MGD"/>
    <property type="match status" value="1"/>
</dbReference>
<protein>
    <submittedName>
        <fullName evidence="6">Anaerobic selenocysteine-containing dehydrogenase</fullName>
    </submittedName>
</protein>
<comment type="caution">
    <text evidence="6">The sequence shown here is derived from an EMBL/GenBank/DDBJ whole genome shotgun (WGS) entry which is preliminary data.</text>
</comment>
<dbReference type="InterPro" id="IPR037949">
    <property type="entry name" value="MopB_CT_Acetylene-hydratase"/>
</dbReference>
<keyword evidence="4" id="KW-0411">Iron-sulfur</keyword>